<keyword evidence="9 13" id="KW-0443">Lipid metabolism</keyword>
<dbReference type="SUPFAM" id="SSF55060">
    <property type="entry name" value="GHMP Kinase, C-terminal domain"/>
    <property type="match status" value="1"/>
</dbReference>
<keyword evidence="5 13" id="KW-0547">Nucleotide-binding</keyword>
<evidence type="ECO:0000256" key="1">
    <source>
        <dbReference type="ARBA" id="ARBA00005055"/>
    </source>
</evidence>
<dbReference type="Gene3D" id="3.30.230.10">
    <property type="match status" value="1"/>
</dbReference>
<evidence type="ECO:0000256" key="6">
    <source>
        <dbReference type="ARBA" id="ARBA00022840"/>
    </source>
</evidence>
<reference evidence="17" key="1">
    <citation type="submission" date="2022-08" db="EMBL/GenBank/DDBJ databases">
        <authorList>
            <consortium name="DOE Joint Genome Institute"/>
            <person name="Min B."/>
            <person name="Riley R."/>
            <person name="Sierra-Patev S."/>
            <person name="Naranjo-Ortiz M."/>
            <person name="Looney B."/>
            <person name="Konkel Z."/>
            <person name="Slot J.C."/>
            <person name="Sakamoto Y."/>
            <person name="Steenwyk J.L."/>
            <person name="Rokas A."/>
            <person name="Carro J."/>
            <person name="Camarero S."/>
            <person name="Ferreira P."/>
            <person name="Molpeceres G."/>
            <person name="Ruiz-Duenas F.J."/>
            <person name="Serrano A."/>
            <person name="Henrissat B."/>
            <person name="Drula E."/>
            <person name="Hughes K.W."/>
            <person name="Mata J.L."/>
            <person name="Ishikawa N.K."/>
            <person name="Vargas-Isla R."/>
            <person name="Ushijima S."/>
            <person name="Smith C.A."/>
            <person name="Ahrendt S."/>
            <person name="Andreopoulos W."/>
            <person name="He G."/>
            <person name="Labutti K."/>
            <person name="Lipzen A."/>
            <person name="Ng V."/>
            <person name="Sandor L."/>
            <person name="Barry K."/>
            <person name="Martinez A.T."/>
            <person name="Xiao Y."/>
            <person name="Gibbons J.G."/>
            <person name="Terashima K."/>
            <person name="Hibbett D.S."/>
            <person name="Grigoriev I.V."/>
        </authorList>
    </citation>
    <scope>NUCLEOTIDE SEQUENCE</scope>
    <source>
        <strain evidence="17">TFB9207</strain>
    </source>
</reference>
<proteinExistence type="inferred from homology"/>
<dbReference type="Pfam" id="PF22700">
    <property type="entry name" value="MVD-like_N"/>
    <property type="match status" value="1"/>
</dbReference>
<name>A0AA38UH76_9AGAR</name>
<dbReference type="InterPro" id="IPR020568">
    <property type="entry name" value="Ribosomal_Su5_D2-typ_SF"/>
</dbReference>
<dbReference type="AlphaFoldDB" id="A0AA38UH76"/>
<dbReference type="InterPro" id="IPR041431">
    <property type="entry name" value="Mvd1_C"/>
</dbReference>
<organism evidence="17 18">
    <name type="scientific">Lentinula raphanica</name>
    <dbReference type="NCBI Taxonomy" id="153919"/>
    <lineage>
        <taxon>Eukaryota</taxon>
        <taxon>Fungi</taxon>
        <taxon>Dikarya</taxon>
        <taxon>Basidiomycota</taxon>
        <taxon>Agaricomycotina</taxon>
        <taxon>Agaricomycetes</taxon>
        <taxon>Agaricomycetidae</taxon>
        <taxon>Agaricales</taxon>
        <taxon>Marasmiineae</taxon>
        <taxon>Omphalotaceae</taxon>
        <taxon>Lentinula</taxon>
    </lineage>
</organism>
<keyword evidence="8 14" id="KW-0756">Sterol biosynthesis</keyword>
<evidence type="ECO:0000259" key="15">
    <source>
        <dbReference type="Pfam" id="PF18376"/>
    </source>
</evidence>
<dbReference type="Gene3D" id="3.30.70.890">
    <property type="entry name" value="GHMP kinase, C-terminal domain"/>
    <property type="match status" value="1"/>
</dbReference>
<protein>
    <recommendedName>
        <fullName evidence="3 13">Diphosphomevalonate decarboxylase</fullName>
        <ecNumber evidence="3 13">4.1.1.33</ecNumber>
    </recommendedName>
</protein>
<keyword evidence="12 13" id="KW-0456">Lyase</keyword>
<feature type="domain" description="Diphosphomevalonate decarboxylase-like N-terminal" evidence="16">
    <location>
        <begin position="11"/>
        <end position="212"/>
    </location>
</feature>
<dbReference type="InterPro" id="IPR029765">
    <property type="entry name" value="Mev_diP_decarb"/>
</dbReference>
<dbReference type="FunFam" id="3.30.70.890:FF:000005">
    <property type="entry name" value="Diphosphomevalonate decarboxylase"/>
    <property type="match status" value="1"/>
</dbReference>
<feature type="domain" description="Mvd1 C-terminal" evidence="15">
    <location>
        <begin position="226"/>
        <end position="422"/>
    </location>
</feature>
<evidence type="ECO:0000313" key="17">
    <source>
        <dbReference type="EMBL" id="KAJ3840961.1"/>
    </source>
</evidence>
<dbReference type="InterPro" id="IPR005935">
    <property type="entry name" value="Mev_decarb"/>
</dbReference>
<dbReference type="InterPro" id="IPR014721">
    <property type="entry name" value="Ribsml_uS5_D2-typ_fold_subgr"/>
</dbReference>
<dbReference type="GO" id="GO:0016126">
    <property type="term" value="P:sterol biosynthetic process"/>
    <property type="evidence" value="ECO:0007669"/>
    <property type="project" value="UniProtKB-KW"/>
</dbReference>
<dbReference type="PIRSF" id="PIRSF015950">
    <property type="entry name" value="Mev_P_decrbx"/>
    <property type="match status" value="1"/>
</dbReference>
<evidence type="ECO:0000256" key="9">
    <source>
        <dbReference type="ARBA" id="ARBA00023098"/>
    </source>
</evidence>
<dbReference type="GO" id="GO:0005829">
    <property type="term" value="C:cytosol"/>
    <property type="evidence" value="ECO:0007669"/>
    <property type="project" value="InterPro"/>
</dbReference>
<dbReference type="NCBIfam" id="TIGR01240">
    <property type="entry name" value="mevDPdecarb"/>
    <property type="match status" value="1"/>
</dbReference>
<evidence type="ECO:0000256" key="3">
    <source>
        <dbReference type="ARBA" id="ARBA00012296"/>
    </source>
</evidence>
<evidence type="ECO:0000256" key="4">
    <source>
        <dbReference type="ARBA" id="ARBA00022516"/>
    </source>
</evidence>
<sequence length="441" mass="46941">MSTIYQATTSAPVNIACIKYWGKRDTTLILPTNSSLSVTLSQNDLSSTTSSSTSPSFPTTLLWLNNLPPEQIDLPSLSSSTSPSAVADTRLTRCLLQLKKLRKELVEDKDPSAPKMSEWNLHIASYNNFPTAAGLASSASGFAALTASVAALYGLNTFSSEQEQGQGNDPLVSASQLSLIARLGSGSACRSLFGGFVSWSAGSLPSGTDSLATQIAPASHWPTLHALICIVNAQKKATSSTSGMQRTVQTSALLQHRITDVVPRRMEGIIDAIKDRDFDAFGRITMDDSNQFHAVALDTSPPIFYMNDVSRSIILLIEELNRVSLLTSRHLVAAYTFDAGPNAVIYAEEKHIPTIVNLVLRYFPLEPGTFEDKLGVLGGKDASQVGGGVPDGFDQGVVPGAFGVGTLKGLIHTRIGDGPRMLGKEKSLLGEDGMPKSKVVG</sequence>
<evidence type="ECO:0000256" key="11">
    <source>
        <dbReference type="ARBA" id="ARBA00023221"/>
    </source>
</evidence>
<dbReference type="PANTHER" id="PTHR10977:SF3">
    <property type="entry name" value="DIPHOSPHOMEVALONATE DECARBOXYLASE"/>
    <property type="match status" value="1"/>
</dbReference>
<evidence type="ECO:0000256" key="5">
    <source>
        <dbReference type="ARBA" id="ARBA00022741"/>
    </source>
</evidence>
<evidence type="ECO:0000256" key="14">
    <source>
        <dbReference type="RuleBase" id="RU363086"/>
    </source>
</evidence>
<keyword evidence="6 13" id="KW-0067">ATP-binding</keyword>
<comment type="catalytic activity">
    <reaction evidence="13 14">
        <text>(R)-5-diphosphomevalonate + ATP = isopentenyl diphosphate + ADP + phosphate + CO2</text>
        <dbReference type="Rhea" id="RHEA:23732"/>
        <dbReference type="ChEBI" id="CHEBI:16526"/>
        <dbReference type="ChEBI" id="CHEBI:30616"/>
        <dbReference type="ChEBI" id="CHEBI:43474"/>
        <dbReference type="ChEBI" id="CHEBI:57557"/>
        <dbReference type="ChEBI" id="CHEBI:128769"/>
        <dbReference type="ChEBI" id="CHEBI:456216"/>
        <dbReference type="EC" id="4.1.1.33"/>
    </reaction>
</comment>
<dbReference type="PANTHER" id="PTHR10977">
    <property type="entry name" value="DIPHOSPHOMEVALONATE DECARBOXYLASE"/>
    <property type="match status" value="1"/>
</dbReference>
<dbReference type="SUPFAM" id="SSF54211">
    <property type="entry name" value="Ribosomal protein S5 domain 2-like"/>
    <property type="match status" value="1"/>
</dbReference>
<evidence type="ECO:0000256" key="2">
    <source>
        <dbReference type="ARBA" id="ARBA00008831"/>
    </source>
</evidence>
<keyword evidence="7 14" id="KW-0752">Steroid biosynthesis</keyword>
<evidence type="ECO:0000256" key="7">
    <source>
        <dbReference type="ARBA" id="ARBA00022955"/>
    </source>
</evidence>
<evidence type="ECO:0000256" key="8">
    <source>
        <dbReference type="ARBA" id="ARBA00023011"/>
    </source>
</evidence>
<gene>
    <name evidence="17" type="ORF">F5878DRAFT_658942</name>
</gene>
<keyword evidence="11 14" id="KW-0753">Steroid metabolism</keyword>
<evidence type="ECO:0000256" key="10">
    <source>
        <dbReference type="ARBA" id="ARBA00023166"/>
    </source>
</evidence>
<evidence type="ECO:0000256" key="12">
    <source>
        <dbReference type="ARBA" id="ARBA00023239"/>
    </source>
</evidence>
<dbReference type="GO" id="GO:0004163">
    <property type="term" value="F:diphosphomevalonate decarboxylase activity"/>
    <property type="evidence" value="ECO:0007669"/>
    <property type="project" value="UniProtKB-UniRule"/>
</dbReference>
<dbReference type="Proteomes" id="UP001163846">
    <property type="component" value="Unassembled WGS sequence"/>
</dbReference>
<keyword evidence="18" id="KW-1185">Reference proteome</keyword>
<dbReference type="FunFam" id="3.30.230.10:FF:000018">
    <property type="entry name" value="Diphosphomevalonate decarboxylase"/>
    <property type="match status" value="1"/>
</dbReference>
<evidence type="ECO:0000256" key="13">
    <source>
        <dbReference type="PIRNR" id="PIRNR015950"/>
    </source>
</evidence>
<dbReference type="EC" id="4.1.1.33" evidence="3 13"/>
<evidence type="ECO:0000313" key="18">
    <source>
        <dbReference type="Proteomes" id="UP001163846"/>
    </source>
</evidence>
<accession>A0AA38UH76</accession>
<evidence type="ECO:0000259" key="16">
    <source>
        <dbReference type="Pfam" id="PF22700"/>
    </source>
</evidence>
<dbReference type="InterPro" id="IPR053859">
    <property type="entry name" value="MVD-like_N"/>
</dbReference>
<dbReference type="GO" id="GO:0019287">
    <property type="term" value="P:isopentenyl diphosphate biosynthetic process, mevalonate pathway"/>
    <property type="evidence" value="ECO:0007669"/>
    <property type="project" value="UniProtKB-UniRule"/>
</dbReference>
<keyword evidence="10 14" id="KW-1207">Sterol metabolism</keyword>
<dbReference type="GO" id="GO:0005524">
    <property type="term" value="F:ATP binding"/>
    <property type="evidence" value="ECO:0007669"/>
    <property type="project" value="UniProtKB-UniRule"/>
</dbReference>
<comment type="caution">
    <text evidence="17">The sequence shown here is derived from an EMBL/GenBank/DDBJ whole genome shotgun (WGS) entry which is preliminary data.</text>
</comment>
<comment type="pathway">
    <text evidence="1 14">Isoprenoid biosynthesis; isopentenyl diphosphate biosynthesis via mevalonate pathway; isopentenyl diphosphate from (R)-mevalonate: step 3/3.</text>
</comment>
<keyword evidence="4 14" id="KW-0444">Lipid biosynthesis</keyword>
<comment type="similarity">
    <text evidence="2 13 14">Belongs to the diphosphomevalonate decarboxylase family.</text>
</comment>
<dbReference type="InterPro" id="IPR036554">
    <property type="entry name" value="GHMP_kinase_C_sf"/>
</dbReference>
<dbReference type="EMBL" id="MU806057">
    <property type="protein sequence ID" value="KAJ3840961.1"/>
    <property type="molecule type" value="Genomic_DNA"/>
</dbReference>
<dbReference type="Pfam" id="PF18376">
    <property type="entry name" value="MDD_C"/>
    <property type="match status" value="1"/>
</dbReference>